<sequence length="119" mass="13982">MNSFMNKQAKQVKRSKEIKLVEEVRRENVKKRFSEEVKKYLEKGYTIRLENKVFPFALISIDLEKGEKVISLILVNEYDGIANYTVMKKVTLREKGNRAILKRTLTDKDVKVVSMWKGI</sequence>
<reference evidence="1" key="1">
    <citation type="submission" date="2014-05" db="EMBL/GenBank/DDBJ databases">
        <title>Complete genome sequence of Enterococcus faecalis bacteriophage ECP3.</title>
        <authorList>
            <person name="Kang H.-Y."/>
            <person name="Kim S."/>
            <person name="Kim J."/>
        </authorList>
    </citation>
    <scope>NUCLEOTIDE SEQUENCE [LARGE SCALE GENOMIC DNA]</scope>
    <source>
        <strain evidence="1">ECP3</strain>
    </source>
</reference>
<keyword evidence="2" id="KW-1185">Reference proteome</keyword>
<dbReference type="EMBL" id="KJ801817">
    <property type="protein sequence ID" value="AII28558.1"/>
    <property type="molecule type" value="Genomic_DNA"/>
</dbReference>
<evidence type="ECO:0000313" key="1">
    <source>
        <dbReference type="EMBL" id="AII28558.1"/>
    </source>
</evidence>
<dbReference type="RefSeq" id="YP_009147199.1">
    <property type="nucleotide sequence ID" value="NC_027335.2"/>
</dbReference>
<accession>A0A096XTC6</accession>
<proteinExistence type="predicted"/>
<protein>
    <submittedName>
        <fullName evidence="1">Uncharacterized protein</fullName>
    </submittedName>
</protein>
<organism evidence="1 2">
    <name type="scientific">Enterococcus phage ECP3</name>
    <dbReference type="NCBI Taxonomy" id="1498168"/>
    <lineage>
        <taxon>Viruses</taxon>
        <taxon>Duplodnaviria</taxon>
        <taxon>Heunggongvirae</taxon>
        <taxon>Uroviricota</taxon>
        <taxon>Caudoviricetes</taxon>
        <taxon>Herelleviridae</taxon>
        <taxon>Brockvirinae</taxon>
        <taxon>Kochikohdavirus</taxon>
        <taxon>Kochikohdavirus ECP3</taxon>
    </lineage>
</organism>
<name>A0A096XTC6_9CAUD</name>
<dbReference type="Proteomes" id="UP000030157">
    <property type="component" value="Segment"/>
</dbReference>
<dbReference type="GeneID" id="24628247"/>
<evidence type="ECO:0000313" key="2">
    <source>
        <dbReference type="Proteomes" id="UP000030157"/>
    </source>
</evidence>